<gene>
    <name evidence="2" type="ORF">L195_g049982</name>
</gene>
<accession>A0A2K3JRI4</accession>
<feature type="domain" description="RNase H type-1" evidence="1">
    <location>
        <begin position="5"/>
        <end position="52"/>
    </location>
</feature>
<dbReference type="InterPro" id="IPR044730">
    <property type="entry name" value="RNase_H-like_dom_plant"/>
</dbReference>
<dbReference type="GO" id="GO:0004523">
    <property type="term" value="F:RNA-DNA hybrid ribonuclease activity"/>
    <property type="evidence" value="ECO:0007669"/>
    <property type="project" value="InterPro"/>
</dbReference>
<protein>
    <submittedName>
        <fullName evidence="2">Ethylene responsive transcription factor 1b</fullName>
    </submittedName>
</protein>
<dbReference type="InterPro" id="IPR053151">
    <property type="entry name" value="RNase_H-like"/>
</dbReference>
<dbReference type="GO" id="GO:0003676">
    <property type="term" value="F:nucleic acid binding"/>
    <property type="evidence" value="ECO:0007669"/>
    <property type="project" value="InterPro"/>
</dbReference>
<evidence type="ECO:0000259" key="1">
    <source>
        <dbReference type="Pfam" id="PF13456"/>
    </source>
</evidence>
<dbReference type="Proteomes" id="UP000236291">
    <property type="component" value="Unassembled WGS sequence"/>
</dbReference>
<dbReference type="AlphaFoldDB" id="A0A2K3JRI4"/>
<dbReference type="EMBL" id="ASHM01074971">
    <property type="protein sequence ID" value="PNX56636.1"/>
    <property type="molecule type" value="Genomic_DNA"/>
</dbReference>
<comment type="caution">
    <text evidence="2">The sequence shown here is derived from an EMBL/GenBank/DDBJ whole genome shotgun (WGS) entry which is preliminary data.</text>
</comment>
<reference evidence="2 3" key="1">
    <citation type="journal article" date="2014" name="Am. J. Bot.">
        <title>Genome assembly and annotation for red clover (Trifolium pratense; Fabaceae).</title>
        <authorList>
            <person name="Istvanek J."/>
            <person name="Jaros M."/>
            <person name="Krenek A."/>
            <person name="Repkova J."/>
        </authorList>
    </citation>
    <scope>NUCLEOTIDE SEQUENCE [LARGE SCALE GENOMIC DNA]</scope>
    <source>
        <strain evidence="3">cv. Tatra</strain>
        <tissue evidence="2">Young leaves</tissue>
    </source>
</reference>
<organism evidence="2 3">
    <name type="scientific">Trifolium pratense</name>
    <name type="common">Red clover</name>
    <dbReference type="NCBI Taxonomy" id="57577"/>
    <lineage>
        <taxon>Eukaryota</taxon>
        <taxon>Viridiplantae</taxon>
        <taxon>Streptophyta</taxon>
        <taxon>Embryophyta</taxon>
        <taxon>Tracheophyta</taxon>
        <taxon>Spermatophyta</taxon>
        <taxon>Magnoliopsida</taxon>
        <taxon>eudicotyledons</taxon>
        <taxon>Gunneridae</taxon>
        <taxon>Pentapetalae</taxon>
        <taxon>rosids</taxon>
        <taxon>fabids</taxon>
        <taxon>Fabales</taxon>
        <taxon>Fabaceae</taxon>
        <taxon>Papilionoideae</taxon>
        <taxon>50 kb inversion clade</taxon>
        <taxon>NPAAA clade</taxon>
        <taxon>Hologalegina</taxon>
        <taxon>IRL clade</taxon>
        <taxon>Trifolieae</taxon>
        <taxon>Trifolium</taxon>
    </lineage>
</organism>
<dbReference type="CDD" id="cd06222">
    <property type="entry name" value="RNase_H_like"/>
    <property type="match status" value="1"/>
</dbReference>
<evidence type="ECO:0000313" key="3">
    <source>
        <dbReference type="Proteomes" id="UP000236291"/>
    </source>
</evidence>
<name>A0A2K3JRI4_TRIPR</name>
<evidence type="ECO:0000313" key="2">
    <source>
        <dbReference type="EMBL" id="PNX56636.1"/>
    </source>
</evidence>
<sequence length="90" mass="9952">MVVVKVIKTGAISSATGVSLMKSITRLLNQEWEVRITHSYREANMCAHALANIGCSLDLNIMFFDECPSQVVDLLSDDNRGFLSPRVIPL</sequence>
<reference evidence="2 3" key="2">
    <citation type="journal article" date="2017" name="Front. Plant Sci.">
        <title>Gene Classification and Mining of Molecular Markers Useful in Red Clover (Trifolium pratense) Breeding.</title>
        <authorList>
            <person name="Istvanek J."/>
            <person name="Dluhosova J."/>
            <person name="Dluhos P."/>
            <person name="Patkova L."/>
            <person name="Nedelnik J."/>
            <person name="Repkova J."/>
        </authorList>
    </citation>
    <scope>NUCLEOTIDE SEQUENCE [LARGE SCALE GENOMIC DNA]</scope>
    <source>
        <strain evidence="3">cv. Tatra</strain>
        <tissue evidence="2">Young leaves</tissue>
    </source>
</reference>
<dbReference type="PANTHER" id="PTHR47723">
    <property type="entry name" value="OS05G0353850 PROTEIN"/>
    <property type="match status" value="1"/>
</dbReference>
<dbReference type="Pfam" id="PF13456">
    <property type="entry name" value="RVT_3"/>
    <property type="match status" value="1"/>
</dbReference>
<proteinExistence type="predicted"/>
<dbReference type="InterPro" id="IPR002156">
    <property type="entry name" value="RNaseH_domain"/>
</dbReference>
<dbReference type="PANTHER" id="PTHR47723:SF13">
    <property type="entry name" value="PUTATIVE-RELATED"/>
    <property type="match status" value="1"/>
</dbReference>